<proteinExistence type="predicted"/>
<dbReference type="RefSeq" id="WP_338142435.1">
    <property type="nucleotide sequence ID" value="NZ_CP033325.1"/>
</dbReference>
<dbReference type="PRINTS" id="PR00412">
    <property type="entry name" value="EPOXHYDRLASE"/>
</dbReference>
<comment type="caution">
    <text evidence="3">The sequence shown here is derived from an EMBL/GenBank/DDBJ whole genome shotgun (WGS) entry which is preliminary data.</text>
</comment>
<evidence type="ECO:0000256" key="1">
    <source>
        <dbReference type="ARBA" id="ARBA00022801"/>
    </source>
</evidence>
<organism evidence="3 4">
    <name type="scientific">Georgenia faecalis</name>
    <dbReference type="NCBI Taxonomy" id="2483799"/>
    <lineage>
        <taxon>Bacteria</taxon>
        <taxon>Bacillati</taxon>
        <taxon>Actinomycetota</taxon>
        <taxon>Actinomycetes</taxon>
        <taxon>Micrococcales</taxon>
        <taxon>Bogoriellaceae</taxon>
        <taxon>Georgenia</taxon>
    </lineage>
</organism>
<protein>
    <submittedName>
        <fullName evidence="3">Alpha/beta fold hydrolase</fullName>
    </submittedName>
</protein>
<dbReference type="Pfam" id="PF00561">
    <property type="entry name" value="Abhydrolase_1"/>
    <property type="match status" value="1"/>
</dbReference>
<feature type="domain" description="AB hydrolase-1" evidence="2">
    <location>
        <begin position="40"/>
        <end position="273"/>
    </location>
</feature>
<dbReference type="PANTHER" id="PTHR43329">
    <property type="entry name" value="EPOXIDE HYDROLASE"/>
    <property type="match status" value="1"/>
</dbReference>
<dbReference type="Gene3D" id="3.40.50.1820">
    <property type="entry name" value="alpha/beta hydrolase"/>
    <property type="match status" value="1"/>
</dbReference>
<dbReference type="SUPFAM" id="SSF53474">
    <property type="entry name" value="alpha/beta-Hydrolases"/>
    <property type="match status" value="1"/>
</dbReference>
<dbReference type="PRINTS" id="PR00111">
    <property type="entry name" value="ABHYDROLASE"/>
</dbReference>
<gene>
    <name evidence="3" type="ORF">ACFO3F_05045</name>
</gene>
<dbReference type="InterPro" id="IPR000639">
    <property type="entry name" value="Epox_hydrolase-like"/>
</dbReference>
<evidence type="ECO:0000313" key="3">
    <source>
        <dbReference type="EMBL" id="MFC4554607.1"/>
    </source>
</evidence>
<reference evidence="4" key="1">
    <citation type="journal article" date="2019" name="Int. J. Syst. Evol. Microbiol.">
        <title>The Global Catalogue of Microorganisms (GCM) 10K type strain sequencing project: providing services to taxonomists for standard genome sequencing and annotation.</title>
        <authorList>
            <consortium name="The Broad Institute Genomics Platform"/>
            <consortium name="The Broad Institute Genome Sequencing Center for Infectious Disease"/>
            <person name="Wu L."/>
            <person name="Ma J."/>
        </authorList>
    </citation>
    <scope>NUCLEOTIDE SEQUENCE [LARGE SCALE GENOMIC DNA]</scope>
    <source>
        <strain evidence="4">JCM 3369</strain>
    </source>
</reference>
<name>A0ABV9D8C4_9MICO</name>
<evidence type="ECO:0000313" key="4">
    <source>
        <dbReference type="Proteomes" id="UP001595955"/>
    </source>
</evidence>
<keyword evidence="1 3" id="KW-0378">Hydrolase</keyword>
<sequence length="288" mass="31336">MDRRTSTTPGGGVMMRRLSEVRRGRLRFDVRDDGPIDGEPVVLLHGFPQDGSSWNRVAARLHGAGLRTLAPDLRGYSAGARPPQRAAYRMEWLVEDLRALLDAAGLDRAHVVGHDWGGALGWAAASAMPERLASLTVASTPHPAAMVRSLWRSDQALRSSYMLAFQAPGLPERALAPRLEEILAGSGLPVADATRYAARMREPGALTGALNWYRGVPLTRLQTGDVVVPTTYVWGRDDFALGRVAAELTQEHVLAPYRFVDVDAGHWLPETEPALLADVIADRVAVRA</sequence>
<dbReference type="EMBL" id="JBHSGF010000003">
    <property type="protein sequence ID" value="MFC4554607.1"/>
    <property type="molecule type" value="Genomic_DNA"/>
</dbReference>
<dbReference type="InterPro" id="IPR000073">
    <property type="entry name" value="AB_hydrolase_1"/>
</dbReference>
<dbReference type="InterPro" id="IPR029058">
    <property type="entry name" value="AB_hydrolase_fold"/>
</dbReference>
<dbReference type="GO" id="GO:0016787">
    <property type="term" value="F:hydrolase activity"/>
    <property type="evidence" value="ECO:0007669"/>
    <property type="project" value="UniProtKB-KW"/>
</dbReference>
<dbReference type="Proteomes" id="UP001595955">
    <property type="component" value="Unassembled WGS sequence"/>
</dbReference>
<accession>A0ABV9D8C4</accession>
<keyword evidence="4" id="KW-1185">Reference proteome</keyword>
<evidence type="ECO:0000259" key="2">
    <source>
        <dbReference type="Pfam" id="PF00561"/>
    </source>
</evidence>